<comment type="caution">
    <text evidence="2">The sequence shown here is derived from an EMBL/GenBank/DDBJ whole genome shotgun (WGS) entry which is preliminary data.</text>
</comment>
<dbReference type="EMBL" id="SPHZ02000011">
    <property type="protein sequence ID" value="KAF0893596.1"/>
    <property type="molecule type" value="Genomic_DNA"/>
</dbReference>
<sequence>MDLGHATWRVEGQECAEQSVWPSRARRHLRLAGGRFWCGKHEEIGACGLWRQNFELHGGRFGASRVGWWELRSAQEPGARGRGEATVGCGGGHASGAPDLE</sequence>
<reference evidence="2 3" key="1">
    <citation type="submission" date="2019-11" db="EMBL/GenBank/DDBJ databases">
        <title>Whole genome sequence of Oryza granulata.</title>
        <authorList>
            <person name="Li W."/>
        </authorList>
    </citation>
    <scope>NUCLEOTIDE SEQUENCE [LARGE SCALE GENOMIC DNA]</scope>
    <source>
        <strain evidence="3">cv. Menghai</strain>
        <tissue evidence="2">Leaf</tissue>
    </source>
</reference>
<evidence type="ECO:0000313" key="3">
    <source>
        <dbReference type="Proteomes" id="UP000479710"/>
    </source>
</evidence>
<feature type="region of interest" description="Disordered" evidence="1">
    <location>
        <begin position="77"/>
        <end position="101"/>
    </location>
</feature>
<dbReference type="AlphaFoldDB" id="A0A6G1C0D7"/>
<gene>
    <name evidence="2" type="ORF">E2562_027321</name>
</gene>
<evidence type="ECO:0000313" key="2">
    <source>
        <dbReference type="EMBL" id="KAF0893596.1"/>
    </source>
</evidence>
<proteinExistence type="predicted"/>
<accession>A0A6G1C0D7</accession>
<organism evidence="2 3">
    <name type="scientific">Oryza meyeriana var. granulata</name>
    <dbReference type="NCBI Taxonomy" id="110450"/>
    <lineage>
        <taxon>Eukaryota</taxon>
        <taxon>Viridiplantae</taxon>
        <taxon>Streptophyta</taxon>
        <taxon>Embryophyta</taxon>
        <taxon>Tracheophyta</taxon>
        <taxon>Spermatophyta</taxon>
        <taxon>Magnoliopsida</taxon>
        <taxon>Liliopsida</taxon>
        <taxon>Poales</taxon>
        <taxon>Poaceae</taxon>
        <taxon>BOP clade</taxon>
        <taxon>Oryzoideae</taxon>
        <taxon>Oryzeae</taxon>
        <taxon>Oryzinae</taxon>
        <taxon>Oryza</taxon>
        <taxon>Oryza meyeriana</taxon>
    </lineage>
</organism>
<dbReference type="Proteomes" id="UP000479710">
    <property type="component" value="Unassembled WGS sequence"/>
</dbReference>
<keyword evidence="3" id="KW-1185">Reference proteome</keyword>
<evidence type="ECO:0000256" key="1">
    <source>
        <dbReference type="SAM" id="MobiDB-lite"/>
    </source>
</evidence>
<name>A0A6G1C0D7_9ORYZ</name>
<protein>
    <submittedName>
        <fullName evidence="2">Uncharacterized protein</fullName>
    </submittedName>
</protein>